<organism evidence="1 2">
    <name type="scientific">Amycolatopsis taiwanensis</name>
    <dbReference type="NCBI Taxonomy" id="342230"/>
    <lineage>
        <taxon>Bacteria</taxon>
        <taxon>Bacillati</taxon>
        <taxon>Actinomycetota</taxon>
        <taxon>Actinomycetes</taxon>
        <taxon>Pseudonocardiales</taxon>
        <taxon>Pseudonocardiaceae</taxon>
        <taxon>Amycolatopsis</taxon>
    </lineage>
</organism>
<proteinExistence type="predicted"/>
<comment type="caution">
    <text evidence="1">The sequence shown here is derived from an EMBL/GenBank/DDBJ whole genome shotgun (WGS) entry which is preliminary data.</text>
</comment>
<evidence type="ECO:0000313" key="2">
    <source>
        <dbReference type="Proteomes" id="UP001165136"/>
    </source>
</evidence>
<keyword evidence="2" id="KW-1185">Reference proteome</keyword>
<gene>
    <name evidence="1" type="ORF">Atai01_22780</name>
</gene>
<name>A0A9W6QX49_9PSEU</name>
<evidence type="ECO:0000313" key="1">
    <source>
        <dbReference type="EMBL" id="GLY65659.1"/>
    </source>
</evidence>
<protein>
    <submittedName>
        <fullName evidence="1">Uncharacterized protein</fullName>
    </submittedName>
</protein>
<dbReference type="EMBL" id="BSTI01000004">
    <property type="protein sequence ID" value="GLY65659.1"/>
    <property type="molecule type" value="Genomic_DNA"/>
</dbReference>
<dbReference type="Proteomes" id="UP001165136">
    <property type="component" value="Unassembled WGS sequence"/>
</dbReference>
<sequence>MSPLQAPEFRLQAPEFWLQAPEFRVRAPEFWLWAPEFWLWAPEFRLREPDSFFTADHAARRIKVGAGKALTGPFEVGREETFARLEPITISSPTVGTGPLSATVVRPPGGPARGCRSFGCGACSPARRAPAIKPGVPSWSEDTG</sequence>
<accession>A0A9W6QX49</accession>
<dbReference type="AlphaFoldDB" id="A0A9W6QX49"/>
<reference evidence="1" key="1">
    <citation type="submission" date="2023-03" db="EMBL/GenBank/DDBJ databases">
        <title>Amycolatopsis taiwanensis NBRC 103393.</title>
        <authorList>
            <person name="Ichikawa N."/>
            <person name="Sato H."/>
            <person name="Tonouchi N."/>
        </authorList>
    </citation>
    <scope>NUCLEOTIDE SEQUENCE</scope>
    <source>
        <strain evidence="1">NBRC 103393</strain>
    </source>
</reference>